<dbReference type="SUPFAM" id="SSF46894">
    <property type="entry name" value="C-terminal effector domain of the bipartite response regulators"/>
    <property type="match status" value="1"/>
</dbReference>
<dbReference type="SUPFAM" id="SSF52172">
    <property type="entry name" value="CheY-like"/>
    <property type="match status" value="1"/>
</dbReference>
<accession>A0A1T4Q887</accession>
<reference evidence="11" key="1">
    <citation type="submission" date="2017-02" db="EMBL/GenBank/DDBJ databases">
        <authorList>
            <person name="Varghese N."/>
            <person name="Submissions S."/>
        </authorList>
    </citation>
    <scope>NUCLEOTIDE SEQUENCE [LARGE SCALE GENOMIC DNA]</scope>
    <source>
        <strain evidence="11">ATCC BAA-34</strain>
    </source>
</reference>
<dbReference type="Pfam" id="PF00072">
    <property type="entry name" value="Response_reg"/>
    <property type="match status" value="1"/>
</dbReference>
<dbReference type="Gene3D" id="6.10.250.690">
    <property type="match status" value="1"/>
</dbReference>
<dbReference type="RefSeq" id="WP_208610578.1">
    <property type="nucleotide sequence ID" value="NZ_FUWR01000012.1"/>
</dbReference>
<evidence type="ECO:0000259" key="9">
    <source>
        <dbReference type="PROSITE" id="PS51755"/>
    </source>
</evidence>
<keyword evidence="5" id="KW-0804">Transcription</keyword>
<dbReference type="GO" id="GO:0000976">
    <property type="term" value="F:transcription cis-regulatory region binding"/>
    <property type="evidence" value="ECO:0007669"/>
    <property type="project" value="TreeGrafter"/>
</dbReference>
<evidence type="ECO:0000256" key="5">
    <source>
        <dbReference type="ARBA" id="ARBA00023163"/>
    </source>
</evidence>
<proteinExistence type="predicted"/>
<feature type="domain" description="Response regulatory" evidence="8">
    <location>
        <begin position="6"/>
        <end position="119"/>
    </location>
</feature>
<keyword evidence="4 7" id="KW-0238">DNA-binding</keyword>
<keyword evidence="1 6" id="KW-0597">Phosphoprotein</keyword>
<name>A0A1T4Q887_9BACT</name>
<dbReference type="GO" id="GO:0000156">
    <property type="term" value="F:phosphorelay response regulator activity"/>
    <property type="evidence" value="ECO:0007669"/>
    <property type="project" value="TreeGrafter"/>
</dbReference>
<dbReference type="PROSITE" id="PS51755">
    <property type="entry name" value="OMPR_PHOB"/>
    <property type="match status" value="1"/>
</dbReference>
<keyword evidence="2" id="KW-0902">Two-component regulatory system</keyword>
<dbReference type="InterPro" id="IPR016032">
    <property type="entry name" value="Sig_transdc_resp-reg_C-effctor"/>
</dbReference>
<dbReference type="Gene3D" id="1.10.10.10">
    <property type="entry name" value="Winged helix-like DNA-binding domain superfamily/Winged helix DNA-binding domain"/>
    <property type="match status" value="1"/>
</dbReference>
<dbReference type="EMBL" id="FUWR01000012">
    <property type="protein sequence ID" value="SKA00010.1"/>
    <property type="molecule type" value="Genomic_DNA"/>
</dbReference>
<dbReference type="InterPro" id="IPR039420">
    <property type="entry name" value="WalR-like"/>
</dbReference>
<dbReference type="FunFam" id="3.40.50.2300:FF:000001">
    <property type="entry name" value="DNA-binding response regulator PhoB"/>
    <property type="match status" value="1"/>
</dbReference>
<feature type="domain" description="OmpR/PhoB-type" evidence="9">
    <location>
        <begin position="134"/>
        <end position="232"/>
    </location>
</feature>
<dbReference type="InterPro" id="IPR001789">
    <property type="entry name" value="Sig_transdc_resp-reg_receiver"/>
</dbReference>
<dbReference type="PANTHER" id="PTHR48111:SF40">
    <property type="entry name" value="PHOSPHATE REGULON TRANSCRIPTIONAL REGULATORY PROTEIN PHOB"/>
    <property type="match status" value="1"/>
</dbReference>
<dbReference type="AlphaFoldDB" id="A0A1T4Q887"/>
<gene>
    <name evidence="10" type="ORF">SAMN02745119_02294</name>
</gene>
<dbReference type="CDD" id="cd00383">
    <property type="entry name" value="trans_reg_C"/>
    <property type="match status" value="1"/>
</dbReference>
<dbReference type="STRING" id="115783.SAMN02745119_02294"/>
<dbReference type="Pfam" id="PF00486">
    <property type="entry name" value="Trans_reg_C"/>
    <property type="match status" value="1"/>
</dbReference>
<dbReference type="GO" id="GO:0005829">
    <property type="term" value="C:cytosol"/>
    <property type="evidence" value="ECO:0007669"/>
    <property type="project" value="TreeGrafter"/>
</dbReference>
<evidence type="ECO:0000259" key="8">
    <source>
        <dbReference type="PROSITE" id="PS50110"/>
    </source>
</evidence>
<evidence type="ECO:0000256" key="3">
    <source>
        <dbReference type="ARBA" id="ARBA00023015"/>
    </source>
</evidence>
<evidence type="ECO:0000313" key="11">
    <source>
        <dbReference type="Proteomes" id="UP000190102"/>
    </source>
</evidence>
<evidence type="ECO:0000256" key="7">
    <source>
        <dbReference type="PROSITE-ProRule" id="PRU01091"/>
    </source>
</evidence>
<dbReference type="GO" id="GO:0032993">
    <property type="term" value="C:protein-DNA complex"/>
    <property type="evidence" value="ECO:0007669"/>
    <property type="project" value="TreeGrafter"/>
</dbReference>
<keyword evidence="11" id="KW-1185">Reference proteome</keyword>
<feature type="modified residue" description="4-aspartylphosphate" evidence="6">
    <location>
        <position position="55"/>
    </location>
</feature>
<feature type="DNA-binding region" description="OmpR/PhoB-type" evidence="7">
    <location>
        <begin position="134"/>
        <end position="232"/>
    </location>
</feature>
<evidence type="ECO:0000256" key="2">
    <source>
        <dbReference type="ARBA" id="ARBA00023012"/>
    </source>
</evidence>
<dbReference type="Proteomes" id="UP000190102">
    <property type="component" value="Unassembled WGS sequence"/>
</dbReference>
<dbReference type="PANTHER" id="PTHR48111">
    <property type="entry name" value="REGULATOR OF RPOS"/>
    <property type="match status" value="1"/>
</dbReference>
<dbReference type="PROSITE" id="PS50110">
    <property type="entry name" value="RESPONSE_REGULATORY"/>
    <property type="match status" value="1"/>
</dbReference>
<evidence type="ECO:0000256" key="6">
    <source>
        <dbReference type="PROSITE-ProRule" id="PRU00169"/>
    </source>
</evidence>
<dbReference type="SMART" id="SM00862">
    <property type="entry name" value="Trans_reg_C"/>
    <property type="match status" value="1"/>
</dbReference>
<evidence type="ECO:0000313" key="10">
    <source>
        <dbReference type="EMBL" id="SKA00010.1"/>
    </source>
</evidence>
<sequence length="239" mass="26922">MDSSKRILLVDDDPNILQVAGFALQKSGYRIITAKDGSEALPLFRAEKPDLVVLDIMMPECDGTDLCRIIRKESDTPVIFLSSMSDEIDKIVGLELGADDYLTKPFSPRELVARIKTVLRRSTAQTKPEDTSPSDLFCHHGKLKLDSERFQVFWDSNEISLTATEFCLLKILLSFPGKVFSRAELVERTYGGATFVSDRTVDSHIRHIRDKFRPFTADLIETLHGIGYKLSDCCQDSDQ</sequence>
<keyword evidence="3" id="KW-0805">Transcription regulation</keyword>
<dbReference type="InterPro" id="IPR011006">
    <property type="entry name" value="CheY-like_superfamily"/>
</dbReference>
<dbReference type="InterPro" id="IPR001867">
    <property type="entry name" value="OmpR/PhoB-type_DNA-bd"/>
</dbReference>
<evidence type="ECO:0000256" key="4">
    <source>
        <dbReference type="ARBA" id="ARBA00023125"/>
    </source>
</evidence>
<dbReference type="SMART" id="SM00448">
    <property type="entry name" value="REC"/>
    <property type="match status" value="1"/>
</dbReference>
<organism evidence="10 11">
    <name type="scientific">Trichlorobacter thiogenes</name>
    <dbReference type="NCBI Taxonomy" id="115783"/>
    <lineage>
        <taxon>Bacteria</taxon>
        <taxon>Pseudomonadati</taxon>
        <taxon>Thermodesulfobacteriota</taxon>
        <taxon>Desulfuromonadia</taxon>
        <taxon>Geobacterales</taxon>
        <taxon>Geobacteraceae</taxon>
        <taxon>Trichlorobacter</taxon>
    </lineage>
</organism>
<dbReference type="GO" id="GO:0006355">
    <property type="term" value="P:regulation of DNA-templated transcription"/>
    <property type="evidence" value="ECO:0007669"/>
    <property type="project" value="InterPro"/>
</dbReference>
<evidence type="ECO:0000256" key="1">
    <source>
        <dbReference type="ARBA" id="ARBA00022553"/>
    </source>
</evidence>
<dbReference type="Gene3D" id="3.40.50.2300">
    <property type="match status" value="1"/>
</dbReference>
<dbReference type="InterPro" id="IPR036388">
    <property type="entry name" value="WH-like_DNA-bd_sf"/>
</dbReference>
<protein>
    <submittedName>
        <fullName evidence="10">Two-component system, OmpR family, response regulator</fullName>
    </submittedName>
</protein>